<evidence type="ECO:0000313" key="8">
    <source>
        <dbReference type="Proteomes" id="UP001529510"/>
    </source>
</evidence>
<keyword evidence="8" id="KW-1185">Reference proteome</keyword>
<accession>A0ABD0REV6</accession>
<sequence length="68" mass="7448">QVKVVFVLYKNLGSFLSTENATVKMEMETGPGGRGLAVNSHVIAASINKESSRVFLTEPVVFTLRHLQ</sequence>
<keyword evidence="5" id="KW-1015">Disulfide bond</keyword>
<evidence type="ECO:0000256" key="4">
    <source>
        <dbReference type="ARBA" id="ARBA00023136"/>
    </source>
</evidence>
<dbReference type="PROSITE" id="PS50221">
    <property type="entry name" value="GAIN_B"/>
    <property type="match status" value="1"/>
</dbReference>
<dbReference type="InterPro" id="IPR046338">
    <property type="entry name" value="GAIN_dom_sf"/>
</dbReference>
<comment type="subcellular location">
    <subcellularLocation>
        <location evidence="1">Membrane</location>
    </subcellularLocation>
</comment>
<evidence type="ECO:0000313" key="7">
    <source>
        <dbReference type="EMBL" id="KAL0196974.1"/>
    </source>
</evidence>
<evidence type="ECO:0000256" key="1">
    <source>
        <dbReference type="ARBA" id="ARBA00004370"/>
    </source>
</evidence>
<reference evidence="7 8" key="1">
    <citation type="submission" date="2024-05" db="EMBL/GenBank/DDBJ databases">
        <title>Genome sequencing and assembly of Indian major carp, Cirrhinus mrigala (Hamilton, 1822).</title>
        <authorList>
            <person name="Mohindra V."/>
            <person name="Chowdhury L.M."/>
            <person name="Lal K."/>
            <person name="Jena J.K."/>
        </authorList>
    </citation>
    <scope>NUCLEOTIDE SEQUENCE [LARGE SCALE GENOMIC DNA]</scope>
    <source>
        <strain evidence="7">CM1030</strain>
        <tissue evidence="7">Blood</tissue>
    </source>
</reference>
<proteinExistence type="predicted"/>
<keyword evidence="2" id="KW-0812">Transmembrane</keyword>
<name>A0ABD0REV6_CIRMR</name>
<gene>
    <name evidence="7" type="ORF">M9458_005514</name>
</gene>
<dbReference type="AlphaFoldDB" id="A0ABD0REV6"/>
<feature type="non-terminal residue" evidence="7">
    <location>
        <position position="1"/>
    </location>
</feature>
<evidence type="ECO:0000256" key="5">
    <source>
        <dbReference type="ARBA" id="ARBA00023157"/>
    </source>
</evidence>
<dbReference type="EMBL" id="JAMKFB020000003">
    <property type="protein sequence ID" value="KAL0196974.1"/>
    <property type="molecule type" value="Genomic_DNA"/>
</dbReference>
<keyword evidence="3" id="KW-1133">Transmembrane helix</keyword>
<feature type="non-terminal residue" evidence="7">
    <location>
        <position position="68"/>
    </location>
</feature>
<comment type="caution">
    <text evidence="7">The sequence shown here is derived from an EMBL/GenBank/DDBJ whole genome shotgun (WGS) entry which is preliminary data.</text>
</comment>
<evidence type="ECO:0000256" key="3">
    <source>
        <dbReference type="ARBA" id="ARBA00022989"/>
    </source>
</evidence>
<evidence type="ECO:0000259" key="6">
    <source>
        <dbReference type="PROSITE" id="PS50221"/>
    </source>
</evidence>
<dbReference type="InterPro" id="IPR057244">
    <property type="entry name" value="GAIN_B"/>
</dbReference>
<feature type="domain" description="GAIN-B" evidence="6">
    <location>
        <begin position="1"/>
        <end position="68"/>
    </location>
</feature>
<organism evidence="7 8">
    <name type="scientific">Cirrhinus mrigala</name>
    <name type="common">Mrigala</name>
    <dbReference type="NCBI Taxonomy" id="683832"/>
    <lineage>
        <taxon>Eukaryota</taxon>
        <taxon>Metazoa</taxon>
        <taxon>Chordata</taxon>
        <taxon>Craniata</taxon>
        <taxon>Vertebrata</taxon>
        <taxon>Euteleostomi</taxon>
        <taxon>Actinopterygii</taxon>
        <taxon>Neopterygii</taxon>
        <taxon>Teleostei</taxon>
        <taxon>Ostariophysi</taxon>
        <taxon>Cypriniformes</taxon>
        <taxon>Cyprinidae</taxon>
        <taxon>Labeoninae</taxon>
        <taxon>Labeonini</taxon>
        <taxon>Cirrhinus</taxon>
    </lineage>
</organism>
<dbReference type="Gene3D" id="2.60.220.50">
    <property type="match status" value="1"/>
</dbReference>
<dbReference type="GO" id="GO:0016020">
    <property type="term" value="C:membrane"/>
    <property type="evidence" value="ECO:0007669"/>
    <property type="project" value="UniProtKB-SubCell"/>
</dbReference>
<keyword evidence="4" id="KW-0472">Membrane</keyword>
<dbReference type="Proteomes" id="UP001529510">
    <property type="component" value="Unassembled WGS sequence"/>
</dbReference>
<evidence type="ECO:0000256" key="2">
    <source>
        <dbReference type="ARBA" id="ARBA00022692"/>
    </source>
</evidence>
<protein>
    <recommendedName>
        <fullName evidence="6">GAIN-B domain-containing protein</fullName>
    </recommendedName>
</protein>